<gene>
    <name evidence="1" type="ORF">CEXT_91921</name>
</gene>
<accession>A0AAV4XE17</accession>
<dbReference type="AlphaFoldDB" id="A0AAV4XE17"/>
<evidence type="ECO:0000313" key="2">
    <source>
        <dbReference type="Proteomes" id="UP001054945"/>
    </source>
</evidence>
<proteinExistence type="predicted"/>
<protein>
    <submittedName>
        <fullName evidence="1">Uncharacterized protein</fullName>
    </submittedName>
</protein>
<organism evidence="1 2">
    <name type="scientific">Caerostris extrusa</name>
    <name type="common">Bark spider</name>
    <name type="synonym">Caerostris bankana</name>
    <dbReference type="NCBI Taxonomy" id="172846"/>
    <lineage>
        <taxon>Eukaryota</taxon>
        <taxon>Metazoa</taxon>
        <taxon>Ecdysozoa</taxon>
        <taxon>Arthropoda</taxon>
        <taxon>Chelicerata</taxon>
        <taxon>Arachnida</taxon>
        <taxon>Araneae</taxon>
        <taxon>Araneomorphae</taxon>
        <taxon>Entelegynae</taxon>
        <taxon>Araneoidea</taxon>
        <taxon>Araneidae</taxon>
        <taxon>Caerostris</taxon>
    </lineage>
</organism>
<dbReference type="Proteomes" id="UP001054945">
    <property type="component" value="Unassembled WGS sequence"/>
</dbReference>
<keyword evidence="2" id="KW-1185">Reference proteome</keyword>
<dbReference type="EMBL" id="BPLR01000186">
    <property type="protein sequence ID" value="GIY92708.1"/>
    <property type="molecule type" value="Genomic_DNA"/>
</dbReference>
<reference evidence="1 2" key="1">
    <citation type="submission" date="2021-06" db="EMBL/GenBank/DDBJ databases">
        <title>Caerostris extrusa draft genome.</title>
        <authorList>
            <person name="Kono N."/>
            <person name="Arakawa K."/>
        </authorList>
    </citation>
    <scope>NUCLEOTIDE SEQUENCE [LARGE SCALE GENOMIC DNA]</scope>
</reference>
<name>A0AAV4XE17_CAEEX</name>
<evidence type="ECO:0000313" key="1">
    <source>
        <dbReference type="EMBL" id="GIY92708.1"/>
    </source>
</evidence>
<sequence length="115" mass="12871">MQILSFDSCYKQLERHSLRKSGIERSSSRALCESALTHPGYRLLIRHDFPLSLHVDRATGCLTENPPAPSFLVKWLGNCVYEPASDECGLRRGINGGFCFISNAVKDSKRKGDIE</sequence>
<comment type="caution">
    <text evidence="1">The sequence shown here is derived from an EMBL/GenBank/DDBJ whole genome shotgun (WGS) entry which is preliminary data.</text>
</comment>